<gene>
    <name evidence="2" type="ORF">pdam_00012745</name>
</gene>
<evidence type="ECO:0000313" key="3">
    <source>
        <dbReference type="Proteomes" id="UP000275408"/>
    </source>
</evidence>
<comment type="caution">
    <text evidence="2">The sequence shown here is derived from an EMBL/GenBank/DDBJ whole genome shotgun (WGS) entry which is preliminary data.</text>
</comment>
<keyword evidence="3" id="KW-1185">Reference proteome</keyword>
<protein>
    <submittedName>
        <fullName evidence="2">Uncharacterized protein</fullName>
    </submittedName>
</protein>
<sequence>MKVNGQKSVSTQGYNTEKRGRRMQSSEKRVCGIYRTSRTVFNTHSKPVEQQHDKKPTPRSEIARLMRSVFRVSGNDKVLLNACIVTTLKMIAVTDRKMFKTQLAINHEYKPSTSAVKGCINKTSLQSGFFMSYLG</sequence>
<evidence type="ECO:0000313" key="2">
    <source>
        <dbReference type="EMBL" id="RMX44710.1"/>
    </source>
</evidence>
<accession>A0A3M6TTH9</accession>
<dbReference type="AlphaFoldDB" id="A0A3M6TTH9"/>
<name>A0A3M6TTH9_POCDA</name>
<feature type="compositionally biased region" description="Polar residues" evidence="1">
    <location>
        <begin position="1"/>
        <end position="15"/>
    </location>
</feature>
<organism evidence="2 3">
    <name type="scientific">Pocillopora damicornis</name>
    <name type="common">Cauliflower coral</name>
    <name type="synonym">Millepora damicornis</name>
    <dbReference type="NCBI Taxonomy" id="46731"/>
    <lineage>
        <taxon>Eukaryota</taxon>
        <taxon>Metazoa</taxon>
        <taxon>Cnidaria</taxon>
        <taxon>Anthozoa</taxon>
        <taxon>Hexacorallia</taxon>
        <taxon>Scleractinia</taxon>
        <taxon>Astrocoeniina</taxon>
        <taxon>Pocilloporidae</taxon>
        <taxon>Pocillopora</taxon>
    </lineage>
</organism>
<reference evidence="2 3" key="1">
    <citation type="journal article" date="2018" name="Sci. Rep.">
        <title>Comparative analysis of the Pocillopora damicornis genome highlights role of immune system in coral evolution.</title>
        <authorList>
            <person name="Cunning R."/>
            <person name="Bay R.A."/>
            <person name="Gillette P."/>
            <person name="Baker A.C."/>
            <person name="Traylor-Knowles N."/>
        </authorList>
    </citation>
    <scope>NUCLEOTIDE SEQUENCE [LARGE SCALE GENOMIC DNA]</scope>
    <source>
        <strain evidence="2">RSMAS</strain>
        <tissue evidence="2">Whole animal</tissue>
    </source>
</reference>
<dbReference type="Proteomes" id="UP000275408">
    <property type="component" value="Unassembled WGS sequence"/>
</dbReference>
<dbReference type="EMBL" id="RCHS01002960">
    <property type="protein sequence ID" value="RMX44710.1"/>
    <property type="molecule type" value="Genomic_DNA"/>
</dbReference>
<proteinExistence type="predicted"/>
<evidence type="ECO:0000256" key="1">
    <source>
        <dbReference type="SAM" id="MobiDB-lite"/>
    </source>
</evidence>
<feature type="region of interest" description="Disordered" evidence="1">
    <location>
        <begin position="1"/>
        <end position="29"/>
    </location>
</feature>